<dbReference type="Pfam" id="PF19765">
    <property type="entry name" value="DUF6252"/>
    <property type="match status" value="1"/>
</dbReference>
<sequence length="258" mass="26384">MKTTVRLCCLMACMGLSMLNSSCTKSSSEVPEPVQAKPTSADLTGRVQPAAAILGVRAMSAAGVSFPCTYNTTTGVYTFADLPLGLTYTVEYIYQLGYVPLASQQVVLNAATTLPTLTATQSTAAYTINGTVVVPAVNTGGGYGGPNSRLLQLGVAPPAASFPLEITFPNSPAVGTYNLTTSATYVTVRNTSGGPNYTTLASLASSPTSGTLVITAVNPTYPRTFSGTFSFVAATTSASGGTPLTTTVTNGTFTDVAY</sequence>
<dbReference type="InterPro" id="IPR046219">
    <property type="entry name" value="DUF6252"/>
</dbReference>
<accession>A0ABT9AGW4</accession>
<reference evidence="2" key="1">
    <citation type="submission" date="2023-07" db="EMBL/GenBank/DDBJ databases">
        <authorList>
            <person name="Kim M.K."/>
        </authorList>
    </citation>
    <scope>NUCLEOTIDE SEQUENCE</scope>
    <source>
        <strain evidence="2">M29</strain>
    </source>
</reference>
<comment type="caution">
    <text evidence="2">The sequence shown here is derived from an EMBL/GenBank/DDBJ whole genome shotgun (WGS) entry which is preliminary data.</text>
</comment>
<evidence type="ECO:0000313" key="2">
    <source>
        <dbReference type="EMBL" id="MDO7849084.1"/>
    </source>
</evidence>
<gene>
    <name evidence="2" type="ORF">Q5H92_22160</name>
</gene>
<dbReference type="Proteomes" id="UP001167796">
    <property type="component" value="Unassembled WGS sequence"/>
</dbReference>
<keyword evidence="1" id="KW-0732">Signal</keyword>
<dbReference type="RefSeq" id="WP_305013753.1">
    <property type="nucleotide sequence ID" value="NZ_JAUQSX010000014.1"/>
</dbReference>
<dbReference type="EMBL" id="JAUQSX010000014">
    <property type="protein sequence ID" value="MDO7849084.1"/>
    <property type="molecule type" value="Genomic_DNA"/>
</dbReference>
<proteinExistence type="predicted"/>
<feature type="chain" id="PRO_5046234487" evidence="1">
    <location>
        <begin position="23"/>
        <end position="258"/>
    </location>
</feature>
<evidence type="ECO:0000256" key="1">
    <source>
        <dbReference type="SAM" id="SignalP"/>
    </source>
</evidence>
<protein>
    <submittedName>
        <fullName evidence="2">DUF6252 family protein</fullName>
    </submittedName>
</protein>
<name>A0ABT9AGW4_9BACT</name>
<organism evidence="2 3">
    <name type="scientific">Hymenobacter mellowenesis</name>
    <dbReference type="NCBI Taxonomy" id="3063995"/>
    <lineage>
        <taxon>Bacteria</taxon>
        <taxon>Pseudomonadati</taxon>
        <taxon>Bacteroidota</taxon>
        <taxon>Cytophagia</taxon>
        <taxon>Cytophagales</taxon>
        <taxon>Hymenobacteraceae</taxon>
        <taxon>Hymenobacter</taxon>
    </lineage>
</organism>
<feature type="signal peptide" evidence="1">
    <location>
        <begin position="1"/>
        <end position="22"/>
    </location>
</feature>
<evidence type="ECO:0000313" key="3">
    <source>
        <dbReference type="Proteomes" id="UP001167796"/>
    </source>
</evidence>
<keyword evidence="3" id="KW-1185">Reference proteome</keyword>